<evidence type="ECO:0000313" key="1">
    <source>
        <dbReference type="EMBL" id="GEC76717.1"/>
    </source>
</evidence>
<accession>A0A4Y4BD51</accession>
<name>A0A4Y4BD51_MICMQ</name>
<evidence type="ECO:0000313" key="2">
    <source>
        <dbReference type="Proteomes" id="UP000317410"/>
    </source>
</evidence>
<dbReference type="AlphaFoldDB" id="A0A4Y4BD51"/>
<organism evidence="1 2">
    <name type="scientific">Microbacterium maritypicum</name>
    <name type="common">Microbacterium liquefaciens</name>
    <dbReference type="NCBI Taxonomy" id="33918"/>
    <lineage>
        <taxon>Bacteria</taxon>
        <taxon>Bacillati</taxon>
        <taxon>Actinomycetota</taxon>
        <taxon>Actinomycetes</taxon>
        <taxon>Micrococcales</taxon>
        <taxon>Microbacteriaceae</taxon>
        <taxon>Microbacterium</taxon>
    </lineage>
</organism>
<dbReference type="Proteomes" id="UP000317410">
    <property type="component" value="Unassembled WGS sequence"/>
</dbReference>
<sequence length="83" mass="9626">MHAVLRHPPHEYGAARPRDRLRLDEQRLGPQHLVRNPRRYGDGRAGILPRTGALQLRLRQVDGTQLPVDLCARTSDIRLQQYR</sequence>
<proteinExistence type="predicted"/>
<dbReference type="EMBL" id="BJNQ01000024">
    <property type="protein sequence ID" value="GEC76717.1"/>
    <property type="molecule type" value="Genomic_DNA"/>
</dbReference>
<gene>
    <name evidence="1" type="ORF">MLI01_28620</name>
</gene>
<protein>
    <submittedName>
        <fullName evidence="1">Uncharacterized protein</fullName>
    </submittedName>
</protein>
<comment type="caution">
    <text evidence="1">The sequence shown here is derived from an EMBL/GenBank/DDBJ whole genome shotgun (WGS) entry which is preliminary data.</text>
</comment>
<reference evidence="1 2" key="1">
    <citation type="submission" date="2019-06" db="EMBL/GenBank/DDBJ databases">
        <title>Whole genome shotgun sequence of Microbacterium liquefaciens NBRC 15037.</title>
        <authorList>
            <person name="Hosoyama A."/>
            <person name="Uohara A."/>
            <person name="Ohji S."/>
            <person name="Ichikawa N."/>
        </authorList>
    </citation>
    <scope>NUCLEOTIDE SEQUENCE [LARGE SCALE GENOMIC DNA]</scope>
    <source>
        <strain evidence="1 2">NBRC 15037</strain>
    </source>
</reference>